<evidence type="ECO:0000313" key="1">
    <source>
        <dbReference type="EMBL" id="RED66290.1"/>
    </source>
</evidence>
<keyword evidence="2" id="KW-1185">Reference proteome</keyword>
<dbReference type="Proteomes" id="UP000256869">
    <property type="component" value="Unassembled WGS sequence"/>
</dbReference>
<gene>
    <name evidence="1" type="ORF">DFP95_101789</name>
</gene>
<proteinExistence type="predicted"/>
<comment type="caution">
    <text evidence="1">The sequence shown here is derived from an EMBL/GenBank/DDBJ whole genome shotgun (WGS) entry which is preliminary data.</text>
</comment>
<reference evidence="1 2" key="1">
    <citation type="submission" date="2018-07" db="EMBL/GenBank/DDBJ databases">
        <title>Genomic Encyclopedia of Type Strains, Phase III (KMG-III): the genomes of soil and plant-associated and newly described type strains.</title>
        <authorList>
            <person name="Whitman W."/>
        </authorList>
    </citation>
    <scope>NUCLEOTIDE SEQUENCE [LARGE SCALE GENOMIC DNA]</scope>
    <source>
        <strain evidence="1 2">CECT 8236</strain>
    </source>
</reference>
<accession>A0A3D9IWT9</accession>
<dbReference type="EMBL" id="QRDY01000001">
    <property type="protein sequence ID" value="RED66290.1"/>
    <property type="molecule type" value="Genomic_DNA"/>
</dbReference>
<organism evidence="1 2">
    <name type="scientific">Cohnella lupini</name>
    <dbReference type="NCBI Taxonomy" id="1294267"/>
    <lineage>
        <taxon>Bacteria</taxon>
        <taxon>Bacillati</taxon>
        <taxon>Bacillota</taxon>
        <taxon>Bacilli</taxon>
        <taxon>Bacillales</taxon>
        <taxon>Paenibacillaceae</taxon>
        <taxon>Cohnella</taxon>
    </lineage>
</organism>
<dbReference type="RefSeq" id="WP_115991216.1">
    <property type="nucleotide sequence ID" value="NZ_QRDY01000001.1"/>
</dbReference>
<evidence type="ECO:0000313" key="2">
    <source>
        <dbReference type="Proteomes" id="UP000256869"/>
    </source>
</evidence>
<dbReference type="AlphaFoldDB" id="A0A3D9IWT9"/>
<protein>
    <submittedName>
        <fullName evidence="1">Uncharacterized protein</fullName>
    </submittedName>
</protein>
<name>A0A3D9IWT9_9BACL</name>
<dbReference type="OrthoDB" id="529831at2"/>
<sequence>MKRISTRKRTLNMILALVLSIGFLLPYGPTAGAKKLPDTTRLVLTVRSSLNAVSFSQLELRNAILIHEIIRAKKESLGPNQVPNITDMVVALTQEGHEDKYFHMDRMGYLWEEQSMQKLVLPPAATFKLIRYANALRATHYGRLIRWEDAERIVPRKGIVSVTDLETGLSFRVQRRAGSDHADVQPITKEDTAIMKRIYGGRWSWKRRPIIVHSGQGRIAASMNGMPHGGDGIPENGFSGHFCIHFLGSTSHKSDFPDTAHQLMIYKASGNTRAFIEAASPVVLAESFVEAMYQRDSLLLRQVWDTIPEDKWSYFAGQLETLESIRIRKPLRKTGKSSVLEDNEYDESLKSDIRLAIASNKIGKPERNATYSFSFKRDDRSSPWRIADVAVK</sequence>